<reference evidence="11 12" key="1">
    <citation type="journal article" date="2020" name="Biotechnol. Biofuels">
        <title>New insights from the biogas microbiome by comprehensive genome-resolved metagenomics of nearly 1600 species originating from multiple anaerobic digesters.</title>
        <authorList>
            <person name="Campanaro S."/>
            <person name="Treu L."/>
            <person name="Rodriguez-R L.M."/>
            <person name="Kovalovszki A."/>
            <person name="Ziels R.M."/>
            <person name="Maus I."/>
            <person name="Zhu X."/>
            <person name="Kougias P.G."/>
            <person name="Basile A."/>
            <person name="Luo G."/>
            <person name="Schluter A."/>
            <person name="Konstantinidis K.T."/>
            <person name="Angelidaki I."/>
        </authorList>
    </citation>
    <scope>NUCLEOTIDE SEQUENCE [LARGE SCALE GENOMIC DNA]</scope>
    <source>
        <strain evidence="11">AS27yjCOA_202</strain>
    </source>
</reference>
<dbReference type="EMBL" id="JAAZNV010000006">
    <property type="protein sequence ID" value="NMB91321.1"/>
    <property type="molecule type" value="Genomic_DNA"/>
</dbReference>
<keyword evidence="9" id="KW-0460">Magnesium</keyword>
<keyword evidence="7" id="KW-0547">Nucleotide-binding</keyword>
<keyword evidence="11" id="KW-0808">Transferase</keyword>
<accession>A0A7X9E6E3</accession>
<dbReference type="SUPFAM" id="SSF52540">
    <property type="entry name" value="P-loop containing nucleoside triphosphate hydrolases"/>
    <property type="match status" value="1"/>
</dbReference>
<evidence type="ECO:0000256" key="1">
    <source>
        <dbReference type="ARBA" id="ARBA00004496"/>
    </source>
</evidence>
<evidence type="ECO:0000256" key="4">
    <source>
        <dbReference type="ARBA" id="ARBA00022490"/>
    </source>
</evidence>
<evidence type="ECO:0000256" key="6">
    <source>
        <dbReference type="ARBA" id="ARBA00022723"/>
    </source>
</evidence>
<dbReference type="Proteomes" id="UP000590542">
    <property type="component" value="Unassembled WGS sequence"/>
</dbReference>
<keyword evidence="4" id="KW-0963">Cytoplasm</keyword>
<dbReference type="PANTHER" id="PTHR33540:SF2">
    <property type="entry name" value="TRNA THREONYLCARBAMOYLADENOSINE BIOSYNTHESIS PROTEIN TSAE"/>
    <property type="match status" value="1"/>
</dbReference>
<evidence type="ECO:0000313" key="11">
    <source>
        <dbReference type="EMBL" id="NMB91321.1"/>
    </source>
</evidence>
<dbReference type="GO" id="GO:0016740">
    <property type="term" value="F:transferase activity"/>
    <property type="evidence" value="ECO:0007669"/>
    <property type="project" value="UniProtKB-KW"/>
</dbReference>
<dbReference type="GO" id="GO:0046872">
    <property type="term" value="F:metal ion binding"/>
    <property type="evidence" value="ECO:0007669"/>
    <property type="project" value="UniProtKB-KW"/>
</dbReference>
<dbReference type="GO" id="GO:0002949">
    <property type="term" value="P:tRNA threonylcarbamoyladenosine modification"/>
    <property type="evidence" value="ECO:0007669"/>
    <property type="project" value="InterPro"/>
</dbReference>
<dbReference type="AlphaFoldDB" id="A0A7X9E6E3"/>
<comment type="caution">
    <text evidence="11">The sequence shown here is derived from an EMBL/GenBank/DDBJ whole genome shotgun (WGS) entry which is preliminary data.</text>
</comment>
<keyword evidence="5" id="KW-0819">tRNA processing</keyword>
<dbReference type="InterPro" id="IPR027417">
    <property type="entry name" value="P-loop_NTPase"/>
</dbReference>
<gene>
    <name evidence="11" type="primary">tsaE</name>
    <name evidence="11" type="ORF">GYA37_00560</name>
</gene>
<dbReference type="PANTHER" id="PTHR33540">
    <property type="entry name" value="TRNA THREONYLCARBAMOYLADENOSINE BIOSYNTHESIS PROTEIN TSAE"/>
    <property type="match status" value="1"/>
</dbReference>
<dbReference type="NCBIfam" id="TIGR00150">
    <property type="entry name" value="T6A_YjeE"/>
    <property type="match status" value="1"/>
</dbReference>
<proteinExistence type="inferred from homology"/>
<evidence type="ECO:0000313" key="12">
    <source>
        <dbReference type="Proteomes" id="UP000590542"/>
    </source>
</evidence>
<comment type="subcellular location">
    <subcellularLocation>
        <location evidence="1">Cytoplasm</location>
    </subcellularLocation>
</comment>
<keyword evidence="8" id="KW-0067">ATP-binding</keyword>
<evidence type="ECO:0000256" key="3">
    <source>
        <dbReference type="ARBA" id="ARBA00019010"/>
    </source>
</evidence>
<evidence type="ECO:0000256" key="10">
    <source>
        <dbReference type="ARBA" id="ARBA00032441"/>
    </source>
</evidence>
<name>A0A7X9E6E3_UNCKA</name>
<protein>
    <recommendedName>
        <fullName evidence="3">tRNA threonylcarbamoyladenosine biosynthesis protein TsaE</fullName>
    </recommendedName>
    <alternativeName>
        <fullName evidence="10">t(6)A37 threonylcarbamoyladenosine biosynthesis protein TsaE</fullName>
    </alternativeName>
</protein>
<evidence type="ECO:0000256" key="9">
    <source>
        <dbReference type="ARBA" id="ARBA00022842"/>
    </source>
</evidence>
<evidence type="ECO:0000256" key="2">
    <source>
        <dbReference type="ARBA" id="ARBA00007599"/>
    </source>
</evidence>
<dbReference type="Pfam" id="PF02367">
    <property type="entry name" value="TsaE"/>
    <property type="match status" value="1"/>
</dbReference>
<dbReference type="Gene3D" id="3.40.50.300">
    <property type="entry name" value="P-loop containing nucleotide triphosphate hydrolases"/>
    <property type="match status" value="1"/>
</dbReference>
<evidence type="ECO:0000256" key="8">
    <source>
        <dbReference type="ARBA" id="ARBA00022840"/>
    </source>
</evidence>
<evidence type="ECO:0000256" key="7">
    <source>
        <dbReference type="ARBA" id="ARBA00022741"/>
    </source>
</evidence>
<organism evidence="11 12">
    <name type="scientific">candidate division WWE3 bacterium</name>
    <dbReference type="NCBI Taxonomy" id="2053526"/>
    <lineage>
        <taxon>Bacteria</taxon>
        <taxon>Katanobacteria</taxon>
    </lineage>
</organism>
<comment type="similarity">
    <text evidence="2">Belongs to the TsaE family.</text>
</comment>
<sequence length="132" mass="15115">MEITTHSTQETKEFANKIAKGISLGMIIALYGDLGSGKTTFTRFLVEALGEKGRVQSPTFVIARKYGHINHVDLYRLSTEQEVEDLGFKDMVEDKESITIVEWPDLAEKLLPKDTLRIYFEYIDESSRRIKL</sequence>
<dbReference type="GO" id="GO:0005524">
    <property type="term" value="F:ATP binding"/>
    <property type="evidence" value="ECO:0007669"/>
    <property type="project" value="UniProtKB-KW"/>
</dbReference>
<keyword evidence="6" id="KW-0479">Metal-binding</keyword>
<dbReference type="InterPro" id="IPR003442">
    <property type="entry name" value="T6A_TsaE"/>
</dbReference>
<dbReference type="GO" id="GO:0005737">
    <property type="term" value="C:cytoplasm"/>
    <property type="evidence" value="ECO:0007669"/>
    <property type="project" value="UniProtKB-SubCell"/>
</dbReference>
<evidence type="ECO:0000256" key="5">
    <source>
        <dbReference type="ARBA" id="ARBA00022694"/>
    </source>
</evidence>